<accession>A0A2R4VYC4</accession>
<name>A0A2R4VYC4_THEAF</name>
<dbReference type="InterPro" id="IPR053166">
    <property type="entry name" value="UPF0718_permease"/>
</dbReference>
<evidence type="ECO:0008006" key="10">
    <source>
        <dbReference type="Google" id="ProtNLM"/>
    </source>
</evidence>
<gene>
    <name evidence="8" type="ORF">TDSAC_0098</name>
</gene>
<protein>
    <recommendedName>
        <fullName evidence="10">Permease</fullName>
    </recommendedName>
</protein>
<keyword evidence="5 7" id="KW-1133">Transmembrane helix</keyword>
<feature type="transmembrane region" description="Helical" evidence="7">
    <location>
        <begin position="264"/>
        <end position="287"/>
    </location>
</feature>
<evidence type="ECO:0000256" key="5">
    <source>
        <dbReference type="ARBA" id="ARBA00022989"/>
    </source>
</evidence>
<dbReference type="Pfam" id="PF03773">
    <property type="entry name" value="ArsP_1"/>
    <property type="match status" value="1"/>
</dbReference>
<feature type="transmembrane region" description="Helical" evidence="7">
    <location>
        <begin position="205"/>
        <end position="223"/>
    </location>
</feature>
<feature type="transmembrane region" description="Helical" evidence="7">
    <location>
        <begin position="139"/>
        <end position="158"/>
    </location>
</feature>
<keyword evidence="3" id="KW-1003">Cell membrane</keyword>
<organism evidence="8 9">
    <name type="scientific">Thermodesulfobium acidiphilum</name>
    <dbReference type="NCBI Taxonomy" id="1794699"/>
    <lineage>
        <taxon>Bacteria</taxon>
        <taxon>Pseudomonadati</taxon>
        <taxon>Thermodesulfobiota</taxon>
        <taxon>Thermodesulfobiia</taxon>
        <taxon>Thermodesulfobiales</taxon>
        <taxon>Thermodesulfobiaceae</taxon>
        <taxon>Thermodesulfobium</taxon>
    </lineage>
</organism>
<evidence type="ECO:0000313" key="8">
    <source>
        <dbReference type="EMBL" id="AWB09488.1"/>
    </source>
</evidence>
<sequence>MQIFTWFADYVVYNFLHLEKGHHLTNAVHFFIEDTSKIFFLLLVIIFIITYIRSYLTPEKVRSLLVKKGKNIYFAHLLADLVGIITPFCSCSAVPLFIGFVEAGVPLGVTFTYLIAAPTVNEVALVLLYGLFGWEIAAIYILSGEVIAFFGGIIIGALKLEKYVEGYVYENVSTDIDLEVEEIKITFKERVKEAFEYTINLIKKIGIWVIIGIGMASGMHGWAPTGFLAQIAGPNNPFAVLVAVLIGIPLYSNAAGMIPVVSELIRLGVPIGTALAFMMSVTAVSLPETILLRQVIKPPLLAIFLGIVTVSIIFTGYLFNFLIP</sequence>
<evidence type="ECO:0000256" key="3">
    <source>
        <dbReference type="ARBA" id="ARBA00022475"/>
    </source>
</evidence>
<dbReference type="Proteomes" id="UP000244792">
    <property type="component" value="Chromosome"/>
</dbReference>
<dbReference type="RefSeq" id="WP_108307832.1">
    <property type="nucleotide sequence ID" value="NZ_CP020921.1"/>
</dbReference>
<comment type="similarity">
    <text evidence="2">Belongs to the UPF0718 family.</text>
</comment>
<proteinExistence type="inferred from homology"/>
<feature type="transmembrane region" description="Helical" evidence="7">
    <location>
        <begin position="38"/>
        <end position="56"/>
    </location>
</feature>
<dbReference type="InterPro" id="IPR005524">
    <property type="entry name" value="DUF318"/>
</dbReference>
<evidence type="ECO:0000256" key="4">
    <source>
        <dbReference type="ARBA" id="ARBA00022692"/>
    </source>
</evidence>
<evidence type="ECO:0000256" key="7">
    <source>
        <dbReference type="SAM" id="Phobius"/>
    </source>
</evidence>
<evidence type="ECO:0000256" key="6">
    <source>
        <dbReference type="ARBA" id="ARBA00023136"/>
    </source>
</evidence>
<dbReference type="PANTHER" id="PTHR42775">
    <property type="entry name" value="PERMEASE RV2963-RELATED"/>
    <property type="match status" value="1"/>
</dbReference>
<feature type="transmembrane region" description="Helical" evidence="7">
    <location>
        <begin position="299"/>
        <end position="323"/>
    </location>
</feature>
<keyword evidence="4 7" id="KW-0812">Transmembrane</keyword>
<evidence type="ECO:0000256" key="1">
    <source>
        <dbReference type="ARBA" id="ARBA00004651"/>
    </source>
</evidence>
<dbReference type="GO" id="GO:0005886">
    <property type="term" value="C:plasma membrane"/>
    <property type="evidence" value="ECO:0007669"/>
    <property type="project" value="UniProtKB-SubCell"/>
</dbReference>
<keyword evidence="9" id="KW-1185">Reference proteome</keyword>
<feature type="transmembrane region" description="Helical" evidence="7">
    <location>
        <begin position="235"/>
        <end position="252"/>
    </location>
</feature>
<comment type="subcellular location">
    <subcellularLocation>
        <location evidence="1">Cell membrane</location>
        <topology evidence="1">Multi-pass membrane protein</topology>
    </subcellularLocation>
</comment>
<feature type="transmembrane region" description="Helical" evidence="7">
    <location>
        <begin position="77"/>
        <end position="98"/>
    </location>
</feature>
<dbReference type="OrthoDB" id="9777774at2"/>
<dbReference type="AlphaFoldDB" id="A0A2R4VYC4"/>
<feature type="transmembrane region" description="Helical" evidence="7">
    <location>
        <begin position="110"/>
        <end position="132"/>
    </location>
</feature>
<evidence type="ECO:0000256" key="2">
    <source>
        <dbReference type="ARBA" id="ARBA00006386"/>
    </source>
</evidence>
<dbReference type="PANTHER" id="PTHR42775:SF1">
    <property type="entry name" value="PERMEASE RV2963-RELATED"/>
    <property type="match status" value="1"/>
</dbReference>
<evidence type="ECO:0000313" key="9">
    <source>
        <dbReference type="Proteomes" id="UP000244792"/>
    </source>
</evidence>
<dbReference type="KEGG" id="taci:TDSAC_0098"/>
<dbReference type="EMBL" id="CP020921">
    <property type="protein sequence ID" value="AWB09488.1"/>
    <property type="molecule type" value="Genomic_DNA"/>
</dbReference>
<keyword evidence="6 7" id="KW-0472">Membrane</keyword>
<reference evidence="8 9" key="1">
    <citation type="submission" date="2017-04" db="EMBL/GenBank/DDBJ databases">
        <title>Genomic insights into metabolism of Thermodesulfobium acidiphilum.</title>
        <authorList>
            <person name="Toshchakov S.V."/>
            <person name="Frolov E.N."/>
            <person name="Kublanov I.V."/>
            <person name="Samarov N.I."/>
            <person name="Novikov A."/>
            <person name="Lebedinsky A.V."/>
            <person name="Bonch-Osmolovskaya E.A."/>
            <person name="Chernyh N.A."/>
        </authorList>
    </citation>
    <scope>NUCLEOTIDE SEQUENCE [LARGE SCALE GENOMIC DNA]</scope>
    <source>
        <strain evidence="8 9">3127-1</strain>
    </source>
</reference>